<feature type="non-terminal residue" evidence="3">
    <location>
        <position position="1"/>
    </location>
</feature>
<evidence type="ECO:0000256" key="1">
    <source>
        <dbReference type="SAM" id="MobiDB-lite"/>
    </source>
</evidence>
<protein>
    <recommendedName>
        <fullName evidence="2">SAP domain-containing protein</fullName>
    </recommendedName>
</protein>
<dbReference type="SUPFAM" id="SSF68906">
    <property type="entry name" value="SAP domain"/>
    <property type="match status" value="1"/>
</dbReference>
<sequence length="227" mass="26540">VKPDDTWRTEESAFLHPTLKPAPAVTLTDENSELRDLLRELGIILGEIDKITENHENPELGYVREIRHHVGYQHIRYRKMVELLPNPTIPTEDELRSMSVAVLKEICRNLGLKVSGLKEDLVKRIMESRDNHESPLGEEDEEALESDKMESDDIIGFTKEEFVEALLSSKKREGREAYAMVYKNLIDEHPRFNLKERNIKPNWYLEECSELIDFEIRVSGKINHYWI</sequence>
<dbReference type="Pfam" id="PF02037">
    <property type="entry name" value="SAP"/>
    <property type="match status" value="1"/>
</dbReference>
<dbReference type="EMBL" id="UINC01130984">
    <property type="protein sequence ID" value="SVD12414.1"/>
    <property type="molecule type" value="Genomic_DNA"/>
</dbReference>
<feature type="domain" description="SAP" evidence="2">
    <location>
        <begin position="95"/>
        <end position="129"/>
    </location>
</feature>
<dbReference type="PROSITE" id="PS50800">
    <property type="entry name" value="SAP"/>
    <property type="match status" value="1"/>
</dbReference>
<evidence type="ECO:0000259" key="2">
    <source>
        <dbReference type="PROSITE" id="PS50800"/>
    </source>
</evidence>
<proteinExistence type="predicted"/>
<dbReference type="Gene3D" id="1.10.720.30">
    <property type="entry name" value="SAP domain"/>
    <property type="match status" value="1"/>
</dbReference>
<organism evidence="3">
    <name type="scientific">marine metagenome</name>
    <dbReference type="NCBI Taxonomy" id="408172"/>
    <lineage>
        <taxon>unclassified sequences</taxon>
        <taxon>metagenomes</taxon>
        <taxon>ecological metagenomes</taxon>
    </lineage>
</organism>
<dbReference type="SMART" id="SM00513">
    <property type="entry name" value="SAP"/>
    <property type="match status" value="1"/>
</dbReference>
<feature type="region of interest" description="Disordered" evidence="1">
    <location>
        <begin position="129"/>
        <end position="148"/>
    </location>
</feature>
<name>A0A382SR71_9ZZZZ</name>
<dbReference type="InterPro" id="IPR003034">
    <property type="entry name" value="SAP_dom"/>
</dbReference>
<accession>A0A382SR71</accession>
<evidence type="ECO:0000313" key="3">
    <source>
        <dbReference type="EMBL" id="SVD12414.1"/>
    </source>
</evidence>
<dbReference type="InterPro" id="IPR036361">
    <property type="entry name" value="SAP_dom_sf"/>
</dbReference>
<reference evidence="3" key="1">
    <citation type="submission" date="2018-05" db="EMBL/GenBank/DDBJ databases">
        <authorList>
            <person name="Lanie J.A."/>
            <person name="Ng W.-L."/>
            <person name="Kazmierczak K.M."/>
            <person name="Andrzejewski T.M."/>
            <person name="Davidsen T.M."/>
            <person name="Wayne K.J."/>
            <person name="Tettelin H."/>
            <person name="Glass J.I."/>
            <person name="Rusch D."/>
            <person name="Podicherti R."/>
            <person name="Tsui H.-C.T."/>
            <person name="Winkler M.E."/>
        </authorList>
    </citation>
    <scope>NUCLEOTIDE SEQUENCE</scope>
</reference>
<dbReference type="AlphaFoldDB" id="A0A382SR71"/>
<gene>
    <name evidence="3" type="ORF">METZ01_LOCUS365268</name>
</gene>